<evidence type="ECO:0000256" key="1">
    <source>
        <dbReference type="SAM" id="Phobius"/>
    </source>
</evidence>
<feature type="transmembrane region" description="Helical" evidence="1">
    <location>
        <begin position="416"/>
        <end position="438"/>
    </location>
</feature>
<dbReference type="Pfam" id="PF00211">
    <property type="entry name" value="Guanylate_cyc"/>
    <property type="match status" value="1"/>
</dbReference>
<comment type="caution">
    <text evidence="3">The sequence shown here is derived from an EMBL/GenBank/DDBJ whole genome shotgun (WGS) entry which is preliminary data.</text>
</comment>
<dbReference type="Proteomes" id="UP000286806">
    <property type="component" value="Unassembled WGS sequence"/>
</dbReference>
<proteinExistence type="predicted"/>
<evidence type="ECO:0000313" key="4">
    <source>
        <dbReference type="Proteomes" id="UP000286806"/>
    </source>
</evidence>
<dbReference type="PANTHER" id="PTHR43081:SF1">
    <property type="entry name" value="ADENYLATE CYCLASE, TERMINAL-DIFFERENTIATION SPECIFIC"/>
    <property type="match status" value="1"/>
</dbReference>
<feature type="transmembrane region" description="Helical" evidence="1">
    <location>
        <begin position="367"/>
        <end position="384"/>
    </location>
</feature>
<accession>A0A401JAF4</accession>
<keyword evidence="4" id="KW-1185">Reference proteome</keyword>
<protein>
    <submittedName>
        <fullName evidence="3">Adenylate cyclase</fullName>
    </submittedName>
</protein>
<dbReference type="SMART" id="SM00044">
    <property type="entry name" value="CYCc"/>
    <property type="match status" value="1"/>
</dbReference>
<dbReference type="InterPro" id="IPR007890">
    <property type="entry name" value="CHASE2"/>
</dbReference>
<dbReference type="PANTHER" id="PTHR43081">
    <property type="entry name" value="ADENYLATE CYCLASE, TERMINAL-DIFFERENTIATION SPECIFIC-RELATED"/>
    <property type="match status" value="1"/>
</dbReference>
<sequence>MQFAQFKRALPRTVVSLLLTLLLVLASQGSVQLGLLDRLEAWAYDARLLLTMPHTVDPRVVIVNIDEKSLKEVGRWPWGRDKLAELTKRLFEHYSVAAVGFDVVFAEPDTSSGLPALEKLAATRLKGNPGFATALQNARPLLDFDGQFAESLHKGPVVLGYYFTPYAETSGVLPKPAFAAGAMAGQDANFISNQGYGGNLPALQANAASGGFFNMLADFDGVTRRMSMLQKYQGADYEALSLATLRTAFGSTLNYQRVADAGAHYTHLELVADGLRVPVDSRGAAYVPYRAYPGYRYYSAADILAQRIPAAELENTIALVGTTAPGLLDLRVTPVARSYPGVEIHANLISGILDDTIRYAPAYAHDLTLAVLSALGILLALILPRLTPVRGAALSLTLAALVVAGNYWAWQHKLVFPLATPLVLILGLMLLNMAWGFFAETRARRQITGLFGQYVPPELVDEMSQDPSRFNMRSESKELSILFSDVRGFTTISESLTPQQLSDLLNEFLGAMTQVIHHRMGTIDKYMGDCIMAFWGAPIDNPHHARDAVLAGMEMQTALTELNKTFVAKGWPELHVGVGINTGRVSVGNMGSQFRMAYTVMGDVVNLASRLEGITKFYAAPVAVGEGTRAALPEMVFIELDLVRVKGKEQPVAIFQPLGLQGQVDAATLAAAQRFASALAAYRAQRWDEAEAILNELQNEHPSKLYALYLERLAHLRDNPPGADWDGVWIYEAK</sequence>
<dbReference type="EMBL" id="BGOW01000002">
    <property type="protein sequence ID" value="GBL44544.1"/>
    <property type="molecule type" value="Genomic_DNA"/>
</dbReference>
<name>A0A401JAF4_9PROT</name>
<gene>
    <name evidence="3" type="ORF">SFMTTN_0341</name>
</gene>
<dbReference type="GO" id="GO:0006171">
    <property type="term" value="P:cAMP biosynthetic process"/>
    <property type="evidence" value="ECO:0007669"/>
    <property type="project" value="TreeGrafter"/>
</dbReference>
<dbReference type="Pfam" id="PF05226">
    <property type="entry name" value="CHASE2"/>
    <property type="match status" value="1"/>
</dbReference>
<reference evidence="3 4" key="1">
    <citation type="journal article" date="2019" name="Front. Microbiol.">
        <title>Genomes of Neutrophilic Sulfur-Oxidizing Chemolithoautotrophs Representing 9 Proteobacterial Species From 8 Genera.</title>
        <authorList>
            <person name="Watanabe T."/>
            <person name="Kojima H."/>
            <person name="Umezawa K."/>
            <person name="Hori C."/>
            <person name="Takasuka T.E."/>
            <person name="Kato Y."/>
            <person name="Fukui M."/>
        </authorList>
    </citation>
    <scope>NUCLEOTIDE SEQUENCE [LARGE SCALE GENOMIC DNA]</scope>
    <source>
        <strain evidence="3 4">TTN</strain>
    </source>
</reference>
<dbReference type="PROSITE" id="PS50125">
    <property type="entry name" value="GUANYLATE_CYCLASE_2"/>
    <property type="match status" value="1"/>
</dbReference>
<dbReference type="InterPro" id="IPR050697">
    <property type="entry name" value="Adenylyl/Guanylyl_Cyclase_3/4"/>
</dbReference>
<evidence type="ECO:0000259" key="2">
    <source>
        <dbReference type="PROSITE" id="PS50125"/>
    </source>
</evidence>
<keyword evidence="1" id="KW-0472">Membrane</keyword>
<feature type="transmembrane region" description="Helical" evidence="1">
    <location>
        <begin position="391"/>
        <end position="410"/>
    </location>
</feature>
<dbReference type="InterPro" id="IPR029787">
    <property type="entry name" value="Nucleotide_cyclase"/>
</dbReference>
<dbReference type="GO" id="GO:0035556">
    <property type="term" value="P:intracellular signal transduction"/>
    <property type="evidence" value="ECO:0007669"/>
    <property type="project" value="InterPro"/>
</dbReference>
<dbReference type="OrthoDB" id="9802500at2"/>
<dbReference type="SMART" id="SM01080">
    <property type="entry name" value="CHASE2"/>
    <property type="match status" value="1"/>
</dbReference>
<keyword evidence="1" id="KW-0812">Transmembrane</keyword>
<dbReference type="InterPro" id="IPR001054">
    <property type="entry name" value="A/G_cyclase"/>
</dbReference>
<dbReference type="SUPFAM" id="SSF55073">
    <property type="entry name" value="Nucleotide cyclase"/>
    <property type="match status" value="1"/>
</dbReference>
<evidence type="ECO:0000313" key="3">
    <source>
        <dbReference type="EMBL" id="GBL44544.1"/>
    </source>
</evidence>
<dbReference type="CDD" id="cd07302">
    <property type="entry name" value="CHD"/>
    <property type="match status" value="1"/>
</dbReference>
<keyword evidence="1" id="KW-1133">Transmembrane helix</keyword>
<dbReference type="AlphaFoldDB" id="A0A401JAF4"/>
<dbReference type="RefSeq" id="WP_124703389.1">
    <property type="nucleotide sequence ID" value="NZ_BGOW01000002.1"/>
</dbReference>
<feature type="domain" description="Guanylate cyclase" evidence="2">
    <location>
        <begin position="480"/>
        <end position="612"/>
    </location>
</feature>
<dbReference type="Gene3D" id="3.30.70.1230">
    <property type="entry name" value="Nucleotide cyclase"/>
    <property type="match status" value="1"/>
</dbReference>
<dbReference type="GO" id="GO:0004016">
    <property type="term" value="F:adenylate cyclase activity"/>
    <property type="evidence" value="ECO:0007669"/>
    <property type="project" value="UniProtKB-ARBA"/>
</dbReference>
<organism evidence="3 4">
    <name type="scientific">Sulfuriferula multivorans</name>
    <dbReference type="NCBI Taxonomy" id="1559896"/>
    <lineage>
        <taxon>Bacteria</taxon>
        <taxon>Pseudomonadati</taxon>
        <taxon>Pseudomonadota</taxon>
        <taxon>Betaproteobacteria</taxon>
        <taxon>Nitrosomonadales</taxon>
        <taxon>Sulfuricellaceae</taxon>
        <taxon>Sulfuriferula</taxon>
    </lineage>
</organism>